<sequence length="44" mass="5122">MLRFHCKLLTAYRKRGVLKLSRITRSPSDRESRATTKRSPIGAY</sequence>
<protein>
    <submittedName>
        <fullName evidence="2">Uncharacterized protein</fullName>
    </submittedName>
</protein>
<dbReference type="RefSeq" id="WP_354635734.1">
    <property type="nucleotide sequence ID" value="NZ_CP159837.1"/>
</dbReference>
<dbReference type="EMBL" id="CP159837">
    <property type="protein sequence ID" value="XCM38125.1"/>
    <property type="molecule type" value="Genomic_DNA"/>
</dbReference>
<evidence type="ECO:0000313" key="2">
    <source>
        <dbReference type="EMBL" id="XCM38125.1"/>
    </source>
</evidence>
<evidence type="ECO:0000256" key="1">
    <source>
        <dbReference type="SAM" id="MobiDB-lite"/>
    </source>
</evidence>
<gene>
    <name evidence="2" type="ORF">ABWT76_000955</name>
</gene>
<organism evidence="2">
    <name type="scientific">Planktothricoides raciborskii GIHE-MW2</name>
    <dbReference type="NCBI Taxonomy" id="2792601"/>
    <lineage>
        <taxon>Bacteria</taxon>
        <taxon>Bacillati</taxon>
        <taxon>Cyanobacteriota</taxon>
        <taxon>Cyanophyceae</taxon>
        <taxon>Oscillatoriophycideae</taxon>
        <taxon>Oscillatoriales</taxon>
        <taxon>Oscillatoriaceae</taxon>
        <taxon>Planktothricoides</taxon>
    </lineage>
</organism>
<dbReference type="AlphaFoldDB" id="A0AAU8JFX0"/>
<reference evidence="2" key="1">
    <citation type="submission" date="2024-07" db="EMBL/GenBank/DDBJ databases">
        <authorList>
            <person name="Kim Y.J."/>
            <person name="Jeong J.Y."/>
        </authorList>
    </citation>
    <scope>NUCLEOTIDE SEQUENCE</scope>
    <source>
        <strain evidence="2">GIHE-MW2</strain>
    </source>
</reference>
<accession>A0AAU8JFX0</accession>
<proteinExistence type="predicted"/>
<feature type="region of interest" description="Disordered" evidence="1">
    <location>
        <begin position="23"/>
        <end position="44"/>
    </location>
</feature>
<name>A0AAU8JFX0_9CYAN</name>